<dbReference type="InterPro" id="IPR012932">
    <property type="entry name" value="VKOR"/>
</dbReference>
<evidence type="ECO:0000256" key="1">
    <source>
        <dbReference type="ARBA" id="ARBA00004141"/>
    </source>
</evidence>
<sequence length="145" mass="15988">MISSQKSNRIIFILSLLGLLVAAYLFYEYNITGPIFCPTGQGCDIVRASTYSSFLGISTPLLGIFFYLVMAILSVIHSHDLPKRLARKMQVLVGVSGVAFGIYLTYLEAFVIGAFCFWCVLSFIISVLILLAIVLVGRKKHDNGN</sequence>
<evidence type="ECO:0000256" key="7">
    <source>
        <dbReference type="ARBA" id="ARBA00023136"/>
    </source>
</evidence>
<dbReference type="Pfam" id="PF07884">
    <property type="entry name" value="VKOR"/>
    <property type="match status" value="1"/>
</dbReference>
<evidence type="ECO:0000256" key="6">
    <source>
        <dbReference type="ARBA" id="ARBA00023002"/>
    </source>
</evidence>
<feature type="transmembrane region" description="Helical" evidence="10">
    <location>
        <begin position="112"/>
        <end position="136"/>
    </location>
</feature>
<reference evidence="12 13" key="1">
    <citation type="journal article" date="2016" name="Nat. Commun.">
        <title>Thousands of microbial genomes shed light on interconnected biogeochemical processes in an aquifer system.</title>
        <authorList>
            <person name="Anantharaman K."/>
            <person name="Brown C.T."/>
            <person name="Hug L.A."/>
            <person name="Sharon I."/>
            <person name="Castelle C.J."/>
            <person name="Probst A.J."/>
            <person name="Thomas B.C."/>
            <person name="Singh A."/>
            <person name="Wilkins M.J."/>
            <person name="Karaoz U."/>
            <person name="Brodie E.L."/>
            <person name="Williams K.H."/>
            <person name="Hubbard S.S."/>
            <person name="Banfield J.F."/>
        </authorList>
    </citation>
    <scope>NUCLEOTIDE SEQUENCE [LARGE SCALE GENOMIC DNA]</scope>
</reference>
<dbReference type="Proteomes" id="UP000177258">
    <property type="component" value="Unassembled WGS sequence"/>
</dbReference>
<name>A0A1F5JVW0_9BACT</name>
<keyword evidence="6" id="KW-0560">Oxidoreductase</keyword>
<feature type="transmembrane region" description="Helical" evidence="10">
    <location>
        <begin position="9"/>
        <end position="27"/>
    </location>
</feature>
<dbReference type="InterPro" id="IPR038354">
    <property type="entry name" value="VKOR_sf"/>
</dbReference>
<evidence type="ECO:0000313" key="13">
    <source>
        <dbReference type="Proteomes" id="UP000177258"/>
    </source>
</evidence>
<dbReference type="EMBL" id="MFDB01000022">
    <property type="protein sequence ID" value="OGE32728.1"/>
    <property type="molecule type" value="Genomic_DNA"/>
</dbReference>
<evidence type="ECO:0000313" key="12">
    <source>
        <dbReference type="EMBL" id="OGE32728.1"/>
    </source>
</evidence>
<evidence type="ECO:0000256" key="10">
    <source>
        <dbReference type="SAM" id="Phobius"/>
    </source>
</evidence>
<feature type="transmembrane region" description="Helical" evidence="10">
    <location>
        <begin position="54"/>
        <end position="77"/>
    </location>
</feature>
<evidence type="ECO:0000256" key="9">
    <source>
        <dbReference type="ARBA" id="ARBA00023284"/>
    </source>
</evidence>
<dbReference type="Gene3D" id="1.20.1440.130">
    <property type="entry name" value="VKOR domain"/>
    <property type="match status" value="1"/>
</dbReference>
<gene>
    <name evidence="12" type="ORF">A3D83_04145</name>
</gene>
<dbReference type="SMART" id="SM00756">
    <property type="entry name" value="VKc"/>
    <property type="match status" value="1"/>
</dbReference>
<dbReference type="AlphaFoldDB" id="A0A1F5JVW0"/>
<accession>A0A1F5JVW0</accession>
<comment type="similarity">
    <text evidence="2">Belongs to the VKOR family.</text>
</comment>
<dbReference type="PANTHER" id="PTHR34573">
    <property type="entry name" value="VKC DOMAIN-CONTAINING PROTEIN"/>
    <property type="match status" value="1"/>
</dbReference>
<keyword evidence="9" id="KW-0676">Redox-active center</keyword>
<keyword evidence="4" id="KW-0874">Quinone</keyword>
<dbReference type="GO" id="GO:0016491">
    <property type="term" value="F:oxidoreductase activity"/>
    <property type="evidence" value="ECO:0007669"/>
    <property type="project" value="UniProtKB-KW"/>
</dbReference>
<keyword evidence="5 10" id="KW-1133">Transmembrane helix</keyword>
<dbReference type="GO" id="GO:0016020">
    <property type="term" value="C:membrane"/>
    <property type="evidence" value="ECO:0007669"/>
    <property type="project" value="UniProtKB-SubCell"/>
</dbReference>
<dbReference type="CDD" id="cd12916">
    <property type="entry name" value="VKOR_1"/>
    <property type="match status" value="1"/>
</dbReference>
<evidence type="ECO:0000256" key="2">
    <source>
        <dbReference type="ARBA" id="ARBA00006214"/>
    </source>
</evidence>
<evidence type="ECO:0000256" key="8">
    <source>
        <dbReference type="ARBA" id="ARBA00023157"/>
    </source>
</evidence>
<keyword evidence="8" id="KW-1015">Disulfide bond</keyword>
<protein>
    <recommendedName>
        <fullName evidence="11">Vitamin K epoxide reductase domain-containing protein</fullName>
    </recommendedName>
</protein>
<evidence type="ECO:0000259" key="11">
    <source>
        <dbReference type="SMART" id="SM00756"/>
    </source>
</evidence>
<keyword evidence="7 10" id="KW-0472">Membrane</keyword>
<comment type="subcellular location">
    <subcellularLocation>
        <location evidence="1">Membrane</location>
        <topology evidence="1">Multi-pass membrane protein</topology>
    </subcellularLocation>
</comment>
<feature type="domain" description="Vitamin K epoxide reductase" evidence="11">
    <location>
        <begin position="4"/>
        <end position="138"/>
    </location>
</feature>
<evidence type="ECO:0000256" key="3">
    <source>
        <dbReference type="ARBA" id="ARBA00022692"/>
    </source>
</evidence>
<comment type="caution">
    <text evidence="12">The sequence shown here is derived from an EMBL/GenBank/DDBJ whole genome shotgun (WGS) entry which is preliminary data.</text>
</comment>
<feature type="transmembrane region" description="Helical" evidence="10">
    <location>
        <begin position="89"/>
        <end position="106"/>
    </location>
</feature>
<organism evidence="12 13">
    <name type="scientific">Candidatus Daviesbacteria bacterium RIFCSPHIGHO2_02_FULL_41_10</name>
    <dbReference type="NCBI Taxonomy" id="1797774"/>
    <lineage>
        <taxon>Bacteria</taxon>
        <taxon>Candidatus Daviesiibacteriota</taxon>
    </lineage>
</organism>
<keyword evidence="3 10" id="KW-0812">Transmembrane</keyword>
<proteinExistence type="inferred from homology"/>
<evidence type="ECO:0000256" key="4">
    <source>
        <dbReference type="ARBA" id="ARBA00022719"/>
    </source>
</evidence>
<dbReference type="PANTHER" id="PTHR34573:SF1">
    <property type="entry name" value="VITAMIN K EPOXIDE REDUCTASE DOMAIN-CONTAINING PROTEIN"/>
    <property type="match status" value="1"/>
</dbReference>
<evidence type="ECO:0000256" key="5">
    <source>
        <dbReference type="ARBA" id="ARBA00022989"/>
    </source>
</evidence>
<dbReference type="GO" id="GO:0048038">
    <property type="term" value="F:quinone binding"/>
    <property type="evidence" value="ECO:0007669"/>
    <property type="project" value="UniProtKB-KW"/>
</dbReference>
<dbReference type="InterPro" id="IPR044698">
    <property type="entry name" value="VKOR/LTO1"/>
</dbReference>